<evidence type="ECO:0000259" key="3">
    <source>
        <dbReference type="Pfam" id="PF04095"/>
    </source>
</evidence>
<gene>
    <name evidence="4" type="ORF">ACCI51_09940</name>
</gene>
<name>A0ABV4NPC0_9GAMM</name>
<evidence type="ECO:0000313" key="4">
    <source>
        <dbReference type="EMBL" id="MFA0790864.1"/>
    </source>
</evidence>
<dbReference type="Proteomes" id="UP001569414">
    <property type="component" value="Unassembled WGS sequence"/>
</dbReference>
<feature type="region of interest" description="Disordered" evidence="2">
    <location>
        <begin position="1"/>
        <end position="20"/>
    </location>
</feature>
<protein>
    <recommendedName>
        <fullName evidence="3">Nicotinate/nicotinamide phosphoribosyltransferase domain-containing protein</fullName>
    </recommendedName>
</protein>
<reference evidence="4 5" key="1">
    <citation type="submission" date="2024-08" db="EMBL/GenBank/DDBJ databases">
        <authorList>
            <person name="Ishaq N."/>
        </authorList>
    </citation>
    <scope>NUCLEOTIDE SEQUENCE [LARGE SCALE GENOMIC DNA]</scope>
    <source>
        <strain evidence="4 5">JCM 30400</strain>
    </source>
</reference>
<proteinExistence type="predicted"/>
<comment type="pathway">
    <text evidence="1">Cofactor biosynthesis; NAD(+) biosynthesis.</text>
</comment>
<dbReference type="InterPro" id="IPR013785">
    <property type="entry name" value="Aldolase_TIM"/>
</dbReference>
<dbReference type="EMBL" id="JBGMEL010000008">
    <property type="protein sequence ID" value="MFA0790864.1"/>
    <property type="molecule type" value="Genomic_DNA"/>
</dbReference>
<evidence type="ECO:0000256" key="1">
    <source>
        <dbReference type="ARBA" id="ARBA00004790"/>
    </source>
</evidence>
<accession>A0ABV4NPC0</accession>
<sequence>MERIPGSARIYPRDTGDGVSRHTIGNILATMKAQKQSAGNIAFGMGAELLQKIKRGTMNLP</sequence>
<feature type="compositionally biased region" description="Basic and acidic residues" evidence="2">
    <location>
        <begin position="11"/>
        <end position="20"/>
    </location>
</feature>
<keyword evidence="5" id="KW-1185">Reference proteome</keyword>
<comment type="caution">
    <text evidence="4">The sequence shown here is derived from an EMBL/GenBank/DDBJ whole genome shotgun (WGS) entry which is preliminary data.</text>
</comment>
<evidence type="ECO:0000313" key="5">
    <source>
        <dbReference type="Proteomes" id="UP001569414"/>
    </source>
</evidence>
<organism evidence="4 5">
    <name type="scientific">Microbulbifer echini</name>
    <dbReference type="NCBI Taxonomy" id="1529067"/>
    <lineage>
        <taxon>Bacteria</taxon>
        <taxon>Pseudomonadati</taxon>
        <taxon>Pseudomonadota</taxon>
        <taxon>Gammaproteobacteria</taxon>
        <taxon>Cellvibrionales</taxon>
        <taxon>Microbulbiferaceae</taxon>
        <taxon>Microbulbifer</taxon>
    </lineage>
</organism>
<dbReference type="InterPro" id="IPR041525">
    <property type="entry name" value="N/Namide_PRibTrfase"/>
</dbReference>
<dbReference type="Pfam" id="PF04095">
    <property type="entry name" value="NAPRTase"/>
    <property type="match status" value="1"/>
</dbReference>
<dbReference type="RefSeq" id="WP_371843453.1">
    <property type="nucleotide sequence ID" value="NZ_JBGMEL010000008.1"/>
</dbReference>
<dbReference type="Gene3D" id="3.20.20.70">
    <property type="entry name" value="Aldolase class I"/>
    <property type="match status" value="1"/>
</dbReference>
<feature type="domain" description="Nicotinate/nicotinamide phosphoribosyltransferase" evidence="3">
    <location>
        <begin position="16"/>
        <end position="59"/>
    </location>
</feature>
<evidence type="ECO:0000256" key="2">
    <source>
        <dbReference type="SAM" id="MobiDB-lite"/>
    </source>
</evidence>